<evidence type="ECO:0000313" key="3">
    <source>
        <dbReference type="EMBL" id="ETN38264.1"/>
    </source>
</evidence>
<dbReference type="VEuPathDB" id="FungiDB:HMPREF1541_06295"/>
<evidence type="ECO:0000313" key="4">
    <source>
        <dbReference type="Proteomes" id="UP000030752"/>
    </source>
</evidence>
<organism evidence="3 4">
    <name type="scientific">Cyphellophora europaea (strain CBS 101466)</name>
    <name type="common">Phialophora europaea</name>
    <dbReference type="NCBI Taxonomy" id="1220924"/>
    <lineage>
        <taxon>Eukaryota</taxon>
        <taxon>Fungi</taxon>
        <taxon>Dikarya</taxon>
        <taxon>Ascomycota</taxon>
        <taxon>Pezizomycotina</taxon>
        <taxon>Eurotiomycetes</taxon>
        <taxon>Chaetothyriomycetidae</taxon>
        <taxon>Chaetothyriales</taxon>
        <taxon>Cyphellophoraceae</taxon>
        <taxon>Cyphellophora</taxon>
    </lineage>
</organism>
<keyword evidence="2" id="KW-0812">Transmembrane</keyword>
<dbReference type="RefSeq" id="XP_008718853.1">
    <property type="nucleotide sequence ID" value="XM_008720631.1"/>
</dbReference>
<protein>
    <submittedName>
        <fullName evidence="3">Uncharacterized protein</fullName>
    </submittedName>
</protein>
<feature type="transmembrane region" description="Helical" evidence="2">
    <location>
        <begin position="181"/>
        <end position="204"/>
    </location>
</feature>
<dbReference type="InParanoid" id="W2RRA4"/>
<evidence type="ECO:0000256" key="2">
    <source>
        <dbReference type="SAM" id="Phobius"/>
    </source>
</evidence>
<dbReference type="EMBL" id="KB822722">
    <property type="protein sequence ID" value="ETN38264.1"/>
    <property type="molecule type" value="Genomic_DNA"/>
</dbReference>
<accession>W2RRA4</accession>
<sequence>MADFIDTLFSSSLQSRSGTANCSATDPYLPTDWTCPANDDVCISLFNSTSAYCCPAHANCNRIDPISCDKIAQDPAINPNTRIFLLRQKSILEECGPGCCPRGYHCLRPDINFTPKFLCRIYGDYAITPKNESASEATLAMPSSTPSSTALLILPSSSGTSHNDTETAGRNPGLFDSRTTVVVGATLAAAVGIIAAVLVAMIYLRYVRREAQAERDRKGRRVGSETELHQWSYDGLRKVPPSSSSKRSSDTVVE</sequence>
<dbReference type="AlphaFoldDB" id="W2RRA4"/>
<feature type="compositionally biased region" description="Polar residues" evidence="1">
    <location>
        <begin position="153"/>
        <end position="168"/>
    </location>
</feature>
<dbReference type="GeneID" id="19973634"/>
<feature type="region of interest" description="Disordered" evidence="1">
    <location>
        <begin position="153"/>
        <end position="173"/>
    </location>
</feature>
<feature type="compositionally biased region" description="Basic and acidic residues" evidence="1">
    <location>
        <begin position="214"/>
        <end position="228"/>
    </location>
</feature>
<feature type="region of interest" description="Disordered" evidence="1">
    <location>
        <begin position="214"/>
        <end position="254"/>
    </location>
</feature>
<dbReference type="OrthoDB" id="5338512at2759"/>
<gene>
    <name evidence="3" type="ORF">HMPREF1541_06295</name>
</gene>
<keyword evidence="2" id="KW-0472">Membrane</keyword>
<keyword evidence="4" id="KW-1185">Reference proteome</keyword>
<name>W2RRA4_CYPE1</name>
<evidence type="ECO:0000256" key="1">
    <source>
        <dbReference type="SAM" id="MobiDB-lite"/>
    </source>
</evidence>
<dbReference type="HOGENOM" id="CLU_1094232_0_0_1"/>
<reference evidence="3 4" key="1">
    <citation type="submission" date="2013-03" db="EMBL/GenBank/DDBJ databases">
        <title>The Genome Sequence of Phialophora europaea CBS 101466.</title>
        <authorList>
            <consortium name="The Broad Institute Genomics Platform"/>
            <person name="Cuomo C."/>
            <person name="de Hoog S."/>
            <person name="Gorbushina A."/>
            <person name="Walker B."/>
            <person name="Young S.K."/>
            <person name="Zeng Q."/>
            <person name="Gargeya S."/>
            <person name="Fitzgerald M."/>
            <person name="Haas B."/>
            <person name="Abouelleil A."/>
            <person name="Allen A.W."/>
            <person name="Alvarado L."/>
            <person name="Arachchi H.M."/>
            <person name="Berlin A.M."/>
            <person name="Chapman S.B."/>
            <person name="Gainer-Dewar J."/>
            <person name="Goldberg J."/>
            <person name="Griggs A."/>
            <person name="Gujja S."/>
            <person name="Hansen M."/>
            <person name="Howarth C."/>
            <person name="Imamovic A."/>
            <person name="Ireland A."/>
            <person name="Larimer J."/>
            <person name="McCowan C."/>
            <person name="Murphy C."/>
            <person name="Pearson M."/>
            <person name="Poon T.W."/>
            <person name="Priest M."/>
            <person name="Roberts A."/>
            <person name="Saif S."/>
            <person name="Shea T."/>
            <person name="Sisk P."/>
            <person name="Sykes S."/>
            <person name="Wortman J."/>
            <person name="Nusbaum C."/>
            <person name="Birren B."/>
        </authorList>
    </citation>
    <scope>NUCLEOTIDE SEQUENCE [LARGE SCALE GENOMIC DNA]</scope>
    <source>
        <strain evidence="3 4">CBS 101466</strain>
    </source>
</reference>
<proteinExistence type="predicted"/>
<dbReference type="Proteomes" id="UP000030752">
    <property type="component" value="Unassembled WGS sequence"/>
</dbReference>
<keyword evidence="2" id="KW-1133">Transmembrane helix</keyword>